<feature type="region of interest" description="Disordered" evidence="1">
    <location>
        <begin position="45"/>
        <end position="70"/>
    </location>
</feature>
<dbReference type="Proteomes" id="UP000018144">
    <property type="component" value="Unassembled WGS sequence"/>
</dbReference>
<dbReference type="InterPro" id="IPR053169">
    <property type="entry name" value="MUG_Protein"/>
</dbReference>
<feature type="compositionally biased region" description="Polar residues" evidence="1">
    <location>
        <begin position="60"/>
        <end position="70"/>
    </location>
</feature>
<feature type="signal peptide" evidence="2">
    <location>
        <begin position="1"/>
        <end position="16"/>
    </location>
</feature>
<evidence type="ECO:0000313" key="4">
    <source>
        <dbReference type="Proteomes" id="UP000018144"/>
    </source>
</evidence>
<dbReference type="GO" id="GO:0005975">
    <property type="term" value="P:carbohydrate metabolic process"/>
    <property type="evidence" value="ECO:0007669"/>
    <property type="project" value="InterPro"/>
</dbReference>
<dbReference type="OrthoDB" id="9984024at2759"/>
<feature type="chain" id="PRO_5004651652" evidence="2">
    <location>
        <begin position="17"/>
        <end position="467"/>
    </location>
</feature>
<evidence type="ECO:0000313" key="3">
    <source>
        <dbReference type="EMBL" id="CCX12706.1"/>
    </source>
</evidence>
<name>U4LJN8_PYROM</name>
<dbReference type="Pfam" id="PF03663">
    <property type="entry name" value="Glyco_hydro_76"/>
    <property type="match status" value="1"/>
</dbReference>
<dbReference type="SUPFAM" id="SSF48208">
    <property type="entry name" value="Six-hairpin glycosidases"/>
    <property type="match status" value="1"/>
</dbReference>
<dbReference type="eggNOG" id="ENOG502S9UU">
    <property type="taxonomic scope" value="Eukaryota"/>
</dbReference>
<dbReference type="STRING" id="1076935.U4LJN8"/>
<evidence type="ECO:0000256" key="2">
    <source>
        <dbReference type="SAM" id="SignalP"/>
    </source>
</evidence>
<dbReference type="OMA" id="GMINEES"/>
<protein>
    <submittedName>
        <fullName evidence="3">Similar to Putative mannan endo-1,6-alpha-mannosidase C970.02 acc. no. O74556</fullName>
    </submittedName>
</protein>
<dbReference type="InterPro" id="IPR008928">
    <property type="entry name" value="6-hairpin_glycosidase_sf"/>
</dbReference>
<dbReference type="AlphaFoldDB" id="U4LJN8"/>
<gene>
    <name evidence="3" type="ORF">PCON_12300</name>
</gene>
<dbReference type="PANTHER" id="PTHR47791">
    <property type="entry name" value="MEIOTICALLY UP-REGULATED GENE 191 PROTEIN"/>
    <property type="match status" value="1"/>
</dbReference>
<proteinExistence type="predicted"/>
<dbReference type="Gene3D" id="1.50.10.20">
    <property type="match status" value="1"/>
</dbReference>
<keyword evidence="2" id="KW-0732">Signal</keyword>
<dbReference type="EMBL" id="HF935723">
    <property type="protein sequence ID" value="CCX12706.1"/>
    <property type="molecule type" value="Genomic_DNA"/>
</dbReference>
<dbReference type="PANTHER" id="PTHR47791:SF3">
    <property type="entry name" value="MEIOTICALLY UP-REGULATED GENE 191 PROTEIN"/>
    <property type="match status" value="1"/>
</dbReference>
<dbReference type="InterPro" id="IPR005198">
    <property type="entry name" value="Glyco_hydro_76"/>
</dbReference>
<sequence length="467" mass="50451">MRILILIGSLVGLSTAVPFPPSLTERAALGHLSALTIQIPERFDGSSLSPSSRLKDPSAGSISTSSFEPSASTNFSVISDTLSKIGNVGLPAFSNTKVTKTNASRGTTADRAITKLLSKLDQNTYMFNGIGYWQSGNAYTAIIRNDLLKASSTSHRNSIGTALTNVIPKGDPNWPRSKTSGLDNEYNDDGLWWALACIDAYQAYGGNQYILEAERLWDWVKSTSMITQTGIAPNMGGIQRTVVVSDQCSLENGVYWTIRKDETYVNSITTGLFFQTSARLFELTGDTKYEDTAITAHDWLQSHTVDGQMLVKEDGVKSNTCATQGGAWTYNTGVYIGALASLYTATGNSDYLMEAEVAAASAMETTVWTDGNGMITESKGATTNNDGVGFRSILIRNLVALYLTSGVSQATKQEIKGFVNTNYNSLYNKARNGNAYDVNWFGPFTQETTHGQFVAVDLLVAGSVVNK</sequence>
<organism evidence="3 4">
    <name type="scientific">Pyronema omphalodes (strain CBS 100304)</name>
    <name type="common">Pyronema confluens</name>
    <dbReference type="NCBI Taxonomy" id="1076935"/>
    <lineage>
        <taxon>Eukaryota</taxon>
        <taxon>Fungi</taxon>
        <taxon>Dikarya</taxon>
        <taxon>Ascomycota</taxon>
        <taxon>Pezizomycotina</taxon>
        <taxon>Pezizomycetes</taxon>
        <taxon>Pezizales</taxon>
        <taxon>Pyronemataceae</taxon>
        <taxon>Pyronema</taxon>
    </lineage>
</organism>
<accession>U4LJN8</accession>
<keyword evidence="4" id="KW-1185">Reference proteome</keyword>
<reference evidence="3 4" key="1">
    <citation type="journal article" date="2013" name="PLoS Genet.">
        <title>The genome and development-dependent transcriptomes of Pyronema confluens: a window into fungal evolution.</title>
        <authorList>
            <person name="Traeger S."/>
            <person name="Altegoer F."/>
            <person name="Freitag M."/>
            <person name="Gabaldon T."/>
            <person name="Kempken F."/>
            <person name="Kumar A."/>
            <person name="Marcet-Houben M."/>
            <person name="Poggeler S."/>
            <person name="Stajich J.E."/>
            <person name="Nowrousian M."/>
        </authorList>
    </citation>
    <scope>NUCLEOTIDE SEQUENCE [LARGE SCALE GENOMIC DNA]</scope>
    <source>
        <strain evidence="4">CBS 100304</strain>
        <tissue evidence="3">Vegetative mycelium</tissue>
    </source>
</reference>
<evidence type="ECO:0000256" key="1">
    <source>
        <dbReference type="SAM" id="MobiDB-lite"/>
    </source>
</evidence>